<dbReference type="AlphaFoldDB" id="A0A0W8F9Y8"/>
<feature type="region of interest" description="Disordered" evidence="2">
    <location>
        <begin position="38"/>
        <end position="81"/>
    </location>
</feature>
<feature type="domain" description="Rhodanese" evidence="3">
    <location>
        <begin position="224"/>
        <end position="321"/>
    </location>
</feature>
<reference evidence="4" key="1">
    <citation type="journal article" date="2015" name="Proc. Natl. Acad. Sci. U.S.A.">
        <title>Networks of energetic and metabolic interactions define dynamics in microbial communities.</title>
        <authorList>
            <person name="Embree M."/>
            <person name="Liu J.K."/>
            <person name="Al-Bassam M.M."/>
            <person name="Zengler K."/>
        </authorList>
    </citation>
    <scope>NUCLEOTIDE SEQUENCE</scope>
</reference>
<dbReference type="InterPro" id="IPR051126">
    <property type="entry name" value="Thiosulfate_sulfurtransferase"/>
</dbReference>
<gene>
    <name evidence="4" type="ORF">ASZ90_012633</name>
</gene>
<evidence type="ECO:0000256" key="1">
    <source>
        <dbReference type="ARBA" id="ARBA00022737"/>
    </source>
</evidence>
<dbReference type="InterPro" id="IPR001763">
    <property type="entry name" value="Rhodanese-like_dom"/>
</dbReference>
<dbReference type="PANTHER" id="PTHR43855">
    <property type="entry name" value="THIOSULFATE SULFURTRANSFERASE"/>
    <property type="match status" value="1"/>
</dbReference>
<name>A0A0W8F9Y8_9ZZZZ</name>
<feature type="compositionally biased region" description="Low complexity" evidence="2">
    <location>
        <begin position="53"/>
        <end position="71"/>
    </location>
</feature>
<organism evidence="4">
    <name type="scientific">hydrocarbon metagenome</name>
    <dbReference type="NCBI Taxonomy" id="938273"/>
    <lineage>
        <taxon>unclassified sequences</taxon>
        <taxon>metagenomes</taxon>
        <taxon>ecological metagenomes</taxon>
    </lineage>
</organism>
<feature type="compositionally biased region" description="Polar residues" evidence="2">
    <location>
        <begin position="38"/>
        <end position="52"/>
    </location>
</feature>
<keyword evidence="1" id="KW-0677">Repeat</keyword>
<dbReference type="EMBL" id="LNQE01001425">
    <property type="protein sequence ID" value="KUG17708.1"/>
    <property type="molecule type" value="Genomic_DNA"/>
</dbReference>
<protein>
    <recommendedName>
        <fullName evidence="3">Rhodanese domain-containing protein</fullName>
    </recommendedName>
</protein>
<dbReference type="InterPro" id="IPR036873">
    <property type="entry name" value="Rhodanese-like_dom_sf"/>
</dbReference>
<evidence type="ECO:0000259" key="3">
    <source>
        <dbReference type="PROSITE" id="PS50206"/>
    </source>
</evidence>
<feature type="domain" description="Rhodanese" evidence="3">
    <location>
        <begin position="98"/>
        <end position="198"/>
    </location>
</feature>
<comment type="caution">
    <text evidence="4">The sequence shown here is derived from an EMBL/GenBank/DDBJ whole genome shotgun (WGS) entry which is preliminary data.</text>
</comment>
<dbReference type="Pfam" id="PF00581">
    <property type="entry name" value="Rhodanese"/>
    <property type="match status" value="2"/>
</dbReference>
<dbReference type="PROSITE" id="PS50206">
    <property type="entry name" value="RHODANESE_3"/>
    <property type="match status" value="2"/>
</dbReference>
<dbReference type="PANTHER" id="PTHR43855:SF1">
    <property type="entry name" value="THIOSULFATE SULFURTRANSFERASE"/>
    <property type="match status" value="1"/>
</dbReference>
<dbReference type="Gene3D" id="3.40.250.10">
    <property type="entry name" value="Rhodanese-like domain"/>
    <property type="match status" value="2"/>
</dbReference>
<dbReference type="SMART" id="SM00450">
    <property type="entry name" value="RHOD"/>
    <property type="match status" value="2"/>
</dbReference>
<proteinExistence type="predicted"/>
<evidence type="ECO:0000313" key="4">
    <source>
        <dbReference type="EMBL" id="KUG17708.1"/>
    </source>
</evidence>
<accession>A0A0W8F9Y8</accession>
<sequence>MTKNDFTIPAILMISLLTLAPLANAGCCSEGTWDPSGFLNSDAGTGMPSQPIQSAQAEGSQESAAVSSSSPQNPPDRLASYPNGIIMKPMKSVSSSDVIIDTSNGDGYAASHIKNAIHIPSKDFLDSNGNLKGDEELSRLLGEAGLSKEDSVVVYGSAERSGEAQLAFLVLRHLGQDDVRLLEGSLDDWKAAGLPVEAQKTVIPAAEYNPSVRPGVIAEYDYVKSGQARIVDVRPFVDFGKGRIPGSTALDPANVIKGDKIKNGGDLGTVFSRLDKDMPIVVYSDDYSQSALVAYSLQLMDYEAAVYSWGDWQSHEGKGDDSDSKYVKLGRT</sequence>
<evidence type="ECO:0000256" key="2">
    <source>
        <dbReference type="SAM" id="MobiDB-lite"/>
    </source>
</evidence>
<dbReference type="SUPFAM" id="SSF52821">
    <property type="entry name" value="Rhodanese/Cell cycle control phosphatase"/>
    <property type="match status" value="2"/>
</dbReference>
<dbReference type="CDD" id="cd00158">
    <property type="entry name" value="RHOD"/>
    <property type="match status" value="1"/>
</dbReference>